<dbReference type="OrthoDB" id="2415030at2759"/>
<dbReference type="Proteomes" id="UP000789706">
    <property type="component" value="Unassembled WGS sequence"/>
</dbReference>
<sequence>MSQKFLKACEGKAAYRFKRTINGIDHDNIDELESPNIDELKEAAKKYHEEHASYKVRKSLYIGNSSRTTRRKNQQQHEVAKRTFVLHTFWNTKESTEEINNDNDDLLGDEIKDCNWNNEISTVLKNLKLDIKKEKIKRKGVYSRCGHHAKISSFLWNEDILLQVKSYIREHKWNVTPQILMIQINEVILPGLEFASSPTIHINTARNYLKKLGYYYEK</sequence>
<dbReference type="EMBL" id="CAJVPK010000461">
    <property type="protein sequence ID" value="CAG8513371.1"/>
    <property type="molecule type" value="Genomic_DNA"/>
</dbReference>
<dbReference type="AlphaFoldDB" id="A0A9N9A0F4"/>
<keyword evidence="2" id="KW-1185">Reference proteome</keyword>
<reference evidence="1" key="1">
    <citation type="submission" date="2021-06" db="EMBL/GenBank/DDBJ databases">
        <authorList>
            <person name="Kallberg Y."/>
            <person name="Tangrot J."/>
            <person name="Rosling A."/>
        </authorList>
    </citation>
    <scope>NUCLEOTIDE SEQUENCE</scope>
    <source>
        <strain evidence="1">AZ414A</strain>
    </source>
</reference>
<comment type="caution">
    <text evidence="1">The sequence shown here is derived from an EMBL/GenBank/DDBJ whole genome shotgun (WGS) entry which is preliminary data.</text>
</comment>
<organism evidence="1 2">
    <name type="scientific">Diversispora eburnea</name>
    <dbReference type="NCBI Taxonomy" id="1213867"/>
    <lineage>
        <taxon>Eukaryota</taxon>
        <taxon>Fungi</taxon>
        <taxon>Fungi incertae sedis</taxon>
        <taxon>Mucoromycota</taxon>
        <taxon>Glomeromycotina</taxon>
        <taxon>Glomeromycetes</taxon>
        <taxon>Diversisporales</taxon>
        <taxon>Diversisporaceae</taxon>
        <taxon>Diversispora</taxon>
    </lineage>
</organism>
<protein>
    <submittedName>
        <fullName evidence="1">1730_t:CDS:1</fullName>
    </submittedName>
</protein>
<feature type="non-terminal residue" evidence="1">
    <location>
        <position position="1"/>
    </location>
</feature>
<proteinExistence type="predicted"/>
<accession>A0A9N9A0F4</accession>
<evidence type="ECO:0000313" key="2">
    <source>
        <dbReference type="Proteomes" id="UP000789706"/>
    </source>
</evidence>
<gene>
    <name evidence="1" type="ORF">DEBURN_LOCUS5291</name>
</gene>
<evidence type="ECO:0000313" key="1">
    <source>
        <dbReference type="EMBL" id="CAG8513371.1"/>
    </source>
</evidence>
<name>A0A9N9A0F4_9GLOM</name>